<dbReference type="RefSeq" id="WP_309940734.1">
    <property type="nucleotide sequence ID" value="NZ_AP025306.1"/>
</dbReference>
<reference evidence="1" key="1">
    <citation type="submission" date="2023-07" db="EMBL/GenBank/DDBJ databases">
        <title>Genomic Encyclopedia of Type Strains, Phase IV (KMG-IV): sequencing the most valuable type-strain genomes for metagenomic binning, comparative biology and taxonomic classification.</title>
        <authorList>
            <person name="Goeker M."/>
        </authorList>
    </citation>
    <scope>NUCLEOTIDE SEQUENCE</scope>
    <source>
        <strain evidence="1">DSM 26174</strain>
    </source>
</reference>
<evidence type="ECO:0000313" key="1">
    <source>
        <dbReference type="EMBL" id="MDR6240637.1"/>
    </source>
</evidence>
<comment type="caution">
    <text evidence="1">The sequence shown here is derived from an EMBL/GenBank/DDBJ whole genome shotgun (WGS) entry which is preliminary data.</text>
</comment>
<keyword evidence="2" id="KW-1185">Reference proteome</keyword>
<sequence>MAFSKNEIFEYAKVNDWSMVYSLEFKSGDTPIGNHLGKIDLALIFENVSNRHLALDSSFIQHHNLSGAFKAYRFKTQWILLELGTNNFTEENGWVLISEDGRQMEAYHFWGE</sequence>
<name>A0AAE3XQC1_9BACT</name>
<gene>
    <name evidence="1" type="ORF">HNQ88_003713</name>
</gene>
<proteinExistence type="predicted"/>
<accession>A0AAE3XQC1</accession>
<dbReference type="Proteomes" id="UP001185092">
    <property type="component" value="Unassembled WGS sequence"/>
</dbReference>
<protein>
    <submittedName>
        <fullName evidence="1">Uncharacterized protein</fullName>
    </submittedName>
</protein>
<organism evidence="1 2">
    <name type="scientific">Aureibacter tunicatorum</name>
    <dbReference type="NCBI Taxonomy" id="866807"/>
    <lineage>
        <taxon>Bacteria</taxon>
        <taxon>Pseudomonadati</taxon>
        <taxon>Bacteroidota</taxon>
        <taxon>Cytophagia</taxon>
        <taxon>Cytophagales</taxon>
        <taxon>Persicobacteraceae</taxon>
        <taxon>Aureibacter</taxon>
    </lineage>
</organism>
<dbReference type="AlphaFoldDB" id="A0AAE3XQC1"/>
<evidence type="ECO:0000313" key="2">
    <source>
        <dbReference type="Proteomes" id="UP001185092"/>
    </source>
</evidence>
<dbReference type="EMBL" id="JAVDQD010000005">
    <property type="protein sequence ID" value="MDR6240637.1"/>
    <property type="molecule type" value="Genomic_DNA"/>
</dbReference>